<proteinExistence type="predicted"/>
<name>A0AAD6YP91_9AGAR</name>
<sequence>MVLVASRPNQPPHLRRTDPAVSFIELGPPSDAVEPFKQLVMRSQVSDLRLYCTVPTWSPSSDHCLDLHDLHQLRSKFLVFIHDLVQALRSSDIAASYVLVPSNSSRCIMCAGGCSDLASAVEILQKACLDDIRQHNVLLADVGCPCLILT</sequence>
<keyword evidence="2" id="KW-1185">Reference proteome</keyword>
<gene>
    <name evidence="1" type="ORF">GGX14DRAFT_420871</name>
</gene>
<feature type="non-terminal residue" evidence="1">
    <location>
        <position position="150"/>
    </location>
</feature>
<accession>A0AAD6YP91</accession>
<protein>
    <submittedName>
        <fullName evidence="1">Uncharacterized protein</fullName>
    </submittedName>
</protein>
<reference evidence="1" key="1">
    <citation type="submission" date="2023-03" db="EMBL/GenBank/DDBJ databases">
        <title>Massive genome expansion in bonnet fungi (Mycena s.s.) driven by repeated elements and novel gene families across ecological guilds.</title>
        <authorList>
            <consortium name="Lawrence Berkeley National Laboratory"/>
            <person name="Harder C.B."/>
            <person name="Miyauchi S."/>
            <person name="Viragh M."/>
            <person name="Kuo A."/>
            <person name="Thoen E."/>
            <person name="Andreopoulos B."/>
            <person name="Lu D."/>
            <person name="Skrede I."/>
            <person name="Drula E."/>
            <person name="Henrissat B."/>
            <person name="Morin E."/>
            <person name="Kohler A."/>
            <person name="Barry K."/>
            <person name="LaButti K."/>
            <person name="Morin E."/>
            <person name="Salamov A."/>
            <person name="Lipzen A."/>
            <person name="Mereny Z."/>
            <person name="Hegedus B."/>
            <person name="Baldrian P."/>
            <person name="Stursova M."/>
            <person name="Weitz H."/>
            <person name="Taylor A."/>
            <person name="Grigoriev I.V."/>
            <person name="Nagy L.G."/>
            <person name="Martin F."/>
            <person name="Kauserud H."/>
        </authorList>
    </citation>
    <scope>NUCLEOTIDE SEQUENCE</scope>
    <source>
        <strain evidence="1">9144</strain>
    </source>
</reference>
<evidence type="ECO:0000313" key="2">
    <source>
        <dbReference type="Proteomes" id="UP001219525"/>
    </source>
</evidence>
<organism evidence="1 2">
    <name type="scientific">Mycena pura</name>
    <dbReference type="NCBI Taxonomy" id="153505"/>
    <lineage>
        <taxon>Eukaryota</taxon>
        <taxon>Fungi</taxon>
        <taxon>Dikarya</taxon>
        <taxon>Basidiomycota</taxon>
        <taxon>Agaricomycotina</taxon>
        <taxon>Agaricomycetes</taxon>
        <taxon>Agaricomycetidae</taxon>
        <taxon>Agaricales</taxon>
        <taxon>Marasmiineae</taxon>
        <taxon>Mycenaceae</taxon>
        <taxon>Mycena</taxon>
    </lineage>
</organism>
<dbReference type="Proteomes" id="UP001219525">
    <property type="component" value="Unassembled WGS sequence"/>
</dbReference>
<dbReference type="AlphaFoldDB" id="A0AAD6YP91"/>
<evidence type="ECO:0000313" key="1">
    <source>
        <dbReference type="EMBL" id="KAJ7225515.1"/>
    </source>
</evidence>
<comment type="caution">
    <text evidence="1">The sequence shown here is derived from an EMBL/GenBank/DDBJ whole genome shotgun (WGS) entry which is preliminary data.</text>
</comment>
<dbReference type="EMBL" id="JARJCW010000004">
    <property type="protein sequence ID" value="KAJ7225515.1"/>
    <property type="molecule type" value="Genomic_DNA"/>
</dbReference>